<sequence length="353" mass="39275">MPLHDRPIEERIEALLALSREHADTFCSPSAWLARERYLANHPTRIVTMKCMDGRLHLPHATRTPLGIITPFRNLGGIFNLGWPYLGEILTETVESAVRRGNGVLLIITYHFSRGEKLRGCAGFACDTHAALAHAREIRRQAERIFGRDHRHVYPLVCGFETDSDALIVHGADDATLDISELAADAEDDLERRLANLCPDMPVDIRRDLLPLLKGNLQHVDSLRGIDRELGIEHREWVICVGRGFDFLHLPNTALIVGPYSPDLSGPIGTAAAIIAANMKAGRIRDDGFLLLASTPYETVGVDRARAELKSCFLAEFAAQVIAREHPALADCMTLRTAVVHWPSRRLELLHHA</sequence>
<keyword evidence="2" id="KW-1185">Reference proteome</keyword>
<evidence type="ECO:0000313" key="2">
    <source>
        <dbReference type="Proteomes" id="UP000769617"/>
    </source>
</evidence>
<protein>
    <submittedName>
        <fullName evidence="1">Carboxysome shell carbonic anhydrase</fullName>
    </submittedName>
</protein>
<evidence type="ECO:0000313" key="1">
    <source>
        <dbReference type="EMBL" id="MBW6391356.1"/>
    </source>
</evidence>
<accession>A0ABS6ZMQ2</accession>
<gene>
    <name evidence="1" type="ORF">KPL81_09310</name>
</gene>
<dbReference type="Proteomes" id="UP000769617">
    <property type="component" value="Unassembled WGS sequence"/>
</dbReference>
<proteinExistence type="predicted"/>
<comment type="caution">
    <text evidence="1">The sequence shown here is derived from an EMBL/GenBank/DDBJ whole genome shotgun (WGS) entry which is preliminary data.</text>
</comment>
<dbReference type="RefSeq" id="WP_219791623.1">
    <property type="nucleotide sequence ID" value="NZ_JAHYCA010000003.1"/>
</dbReference>
<organism evidence="1 2">
    <name type="scientific">Billgrantia antri</name>
    <dbReference type="NCBI Taxonomy" id="2846777"/>
    <lineage>
        <taxon>Bacteria</taxon>
        <taxon>Pseudomonadati</taxon>
        <taxon>Pseudomonadota</taxon>
        <taxon>Gammaproteobacteria</taxon>
        <taxon>Oceanospirillales</taxon>
        <taxon>Halomonadaceae</taxon>
        <taxon>Billgrantia</taxon>
    </lineage>
</organism>
<dbReference type="EMBL" id="JAHYCA010000003">
    <property type="protein sequence ID" value="MBW6391356.1"/>
    <property type="molecule type" value="Genomic_DNA"/>
</dbReference>
<name>A0ABS6ZMQ2_9GAMM</name>
<reference evidence="1 2" key="1">
    <citation type="submission" date="2021-07" db="EMBL/GenBank/DDBJ databases">
        <authorList>
            <person name="So Y."/>
        </authorList>
    </citation>
    <scope>NUCLEOTIDE SEQUENCE [LARGE SCALE GENOMIC DNA]</scope>
    <source>
        <strain evidence="1 2">Y3S6</strain>
    </source>
</reference>